<dbReference type="AlphaFoldDB" id="A0A6N6N5W6"/>
<dbReference type="EMBL" id="WAIE01000001">
    <property type="protein sequence ID" value="KAB1443572.1"/>
    <property type="molecule type" value="Genomic_DNA"/>
</dbReference>
<name>A0A6N6N5W6_9BACT</name>
<reference evidence="2 3" key="1">
    <citation type="journal article" date="2017" name="Int. J. Syst. Evol. Microbiol.">
        <title>Desulfovibrio senegalensis sp. nov., a mesophilic sulfate reducer isolated from marine sediment.</title>
        <authorList>
            <person name="Thioye A."/>
            <person name="Gam Z.B.A."/>
            <person name="Mbengue M."/>
            <person name="Cayol J.L."/>
            <person name="Joseph-Bartoli M."/>
            <person name="Toure-Kane C."/>
            <person name="Labat M."/>
        </authorList>
    </citation>
    <scope>NUCLEOTIDE SEQUENCE [LARGE SCALE GENOMIC DNA]</scope>
    <source>
        <strain evidence="2 3">DSM 101509</strain>
    </source>
</reference>
<evidence type="ECO:0000313" key="2">
    <source>
        <dbReference type="EMBL" id="KAB1443572.1"/>
    </source>
</evidence>
<feature type="domain" description="DUF7830" evidence="1">
    <location>
        <begin position="21"/>
        <end position="80"/>
    </location>
</feature>
<dbReference type="InterPro" id="IPR057152">
    <property type="entry name" value="DUF7830"/>
</dbReference>
<dbReference type="RefSeq" id="WP_151149944.1">
    <property type="nucleotide sequence ID" value="NZ_WAIE01000001.1"/>
</dbReference>
<accession>A0A6N6N5W6</accession>
<sequence length="153" mass="17790">MSSYGFKKGSLIDVIYDPKTGKEIPARDVVKDDHTGLTLRTELKTAKLRGAPLYLCPLCHTPIYLKSGVERQGQFFAHWPCRWMEKHEYSQEQIRARRFHGQRESHAHKQTKGFVYKCLEVDPSFSSIKVEKVWKSTTDEGRWRKPDGNPPEK</sequence>
<dbReference type="OrthoDB" id="1302950at2"/>
<gene>
    <name evidence="2" type="ORF">F8A88_04825</name>
</gene>
<organism evidence="2 3">
    <name type="scientific">Pseudodesulfovibrio senegalensis</name>
    <dbReference type="NCBI Taxonomy" id="1721087"/>
    <lineage>
        <taxon>Bacteria</taxon>
        <taxon>Pseudomonadati</taxon>
        <taxon>Thermodesulfobacteriota</taxon>
        <taxon>Desulfovibrionia</taxon>
        <taxon>Desulfovibrionales</taxon>
        <taxon>Desulfovibrionaceae</taxon>
    </lineage>
</organism>
<dbReference type="Proteomes" id="UP000438699">
    <property type="component" value="Unassembled WGS sequence"/>
</dbReference>
<evidence type="ECO:0000259" key="1">
    <source>
        <dbReference type="Pfam" id="PF25169"/>
    </source>
</evidence>
<dbReference type="Pfam" id="PF25169">
    <property type="entry name" value="DUF7830"/>
    <property type="match status" value="1"/>
</dbReference>
<comment type="caution">
    <text evidence="2">The sequence shown here is derived from an EMBL/GenBank/DDBJ whole genome shotgun (WGS) entry which is preliminary data.</text>
</comment>
<proteinExistence type="predicted"/>
<keyword evidence="3" id="KW-1185">Reference proteome</keyword>
<evidence type="ECO:0000313" key="3">
    <source>
        <dbReference type="Proteomes" id="UP000438699"/>
    </source>
</evidence>
<protein>
    <recommendedName>
        <fullName evidence="1">DUF7830 domain-containing protein</fullName>
    </recommendedName>
</protein>